<dbReference type="GO" id="GO:0005886">
    <property type="term" value="C:plasma membrane"/>
    <property type="evidence" value="ECO:0007669"/>
    <property type="project" value="TreeGrafter"/>
</dbReference>
<feature type="transmembrane region" description="Helical" evidence="5">
    <location>
        <begin position="132"/>
        <end position="156"/>
    </location>
</feature>
<dbReference type="GO" id="GO:0004930">
    <property type="term" value="F:G protein-coupled receptor activity"/>
    <property type="evidence" value="ECO:0007669"/>
    <property type="project" value="TreeGrafter"/>
</dbReference>
<evidence type="ECO:0000313" key="9">
    <source>
        <dbReference type="EMBL" id="KAE9992833.1"/>
    </source>
</evidence>
<dbReference type="PANTHER" id="PTHR23112">
    <property type="entry name" value="G PROTEIN-COUPLED RECEPTOR 157-RELATED"/>
    <property type="match status" value="1"/>
</dbReference>
<dbReference type="AlphaFoldDB" id="A0A8H3VS69"/>
<evidence type="ECO:0000256" key="5">
    <source>
        <dbReference type="SAM" id="Phobius"/>
    </source>
</evidence>
<dbReference type="OrthoDB" id="100006at2759"/>
<dbReference type="EMBL" id="WNWQ01000200">
    <property type="protein sequence ID" value="KAE9974629.1"/>
    <property type="molecule type" value="Genomic_DNA"/>
</dbReference>
<dbReference type="Pfam" id="PF11710">
    <property type="entry name" value="Git3"/>
    <property type="match status" value="1"/>
</dbReference>
<organism evidence="9 11">
    <name type="scientific">Venturia inaequalis</name>
    <name type="common">Apple scab fungus</name>
    <dbReference type="NCBI Taxonomy" id="5025"/>
    <lineage>
        <taxon>Eukaryota</taxon>
        <taxon>Fungi</taxon>
        <taxon>Dikarya</taxon>
        <taxon>Ascomycota</taxon>
        <taxon>Pezizomycotina</taxon>
        <taxon>Dothideomycetes</taxon>
        <taxon>Pleosporomycetidae</taxon>
        <taxon>Venturiales</taxon>
        <taxon>Venturiaceae</taxon>
        <taxon>Venturia</taxon>
    </lineage>
</organism>
<evidence type="ECO:0000256" key="4">
    <source>
        <dbReference type="ARBA" id="ARBA00023136"/>
    </source>
</evidence>
<evidence type="ECO:0000256" key="2">
    <source>
        <dbReference type="ARBA" id="ARBA00022692"/>
    </source>
</evidence>
<evidence type="ECO:0000313" key="11">
    <source>
        <dbReference type="Proteomes" id="UP000490939"/>
    </source>
</evidence>
<evidence type="ECO:0000256" key="3">
    <source>
        <dbReference type="ARBA" id="ARBA00022989"/>
    </source>
</evidence>
<dbReference type="PRINTS" id="PR02001">
    <property type="entry name" value="GCR1CAMPR"/>
</dbReference>
<proteinExistence type="predicted"/>
<dbReference type="EMBL" id="WNWR01000046">
    <property type="protein sequence ID" value="KAE9992833.1"/>
    <property type="molecule type" value="Genomic_DNA"/>
</dbReference>
<dbReference type="EMBL" id="WNWS01000643">
    <property type="protein sequence ID" value="KAE9964875.1"/>
    <property type="molecule type" value="Genomic_DNA"/>
</dbReference>
<gene>
    <name evidence="8" type="ORF">BLS_003044</name>
    <name evidence="9" type="ORF">EG327_007603</name>
    <name evidence="7" type="ORF">EG328_010136</name>
</gene>
<evidence type="ECO:0000256" key="1">
    <source>
        <dbReference type="ARBA" id="ARBA00004141"/>
    </source>
</evidence>
<feature type="transmembrane region" description="Helical" evidence="5">
    <location>
        <begin position="104"/>
        <end position="120"/>
    </location>
</feature>
<dbReference type="InterPro" id="IPR022343">
    <property type="entry name" value="GCR1-cAMP_receptor"/>
</dbReference>
<dbReference type="GO" id="GO:0007166">
    <property type="term" value="P:cell surface receptor signaling pathway"/>
    <property type="evidence" value="ECO:0007669"/>
    <property type="project" value="InterPro"/>
</dbReference>
<dbReference type="Proteomes" id="UP000433883">
    <property type="component" value="Unassembled WGS sequence"/>
</dbReference>
<evidence type="ECO:0000259" key="6">
    <source>
        <dbReference type="PROSITE" id="PS50261"/>
    </source>
</evidence>
<comment type="subcellular location">
    <subcellularLocation>
        <location evidence="1">Membrane</location>
        <topology evidence="1">Multi-pass membrane protein</topology>
    </subcellularLocation>
</comment>
<dbReference type="Gene3D" id="1.20.1070.10">
    <property type="entry name" value="Rhodopsin 7-helix transmembrane proteins"/>
    <property type="match status" value="1"/>
</dbReference>
<feature type="transmembrane region" description="Helical" evidence="5">
    <location>
        <begin position="261"/>
        <end position="278"/>
    </location>
</feature>
<protein>
    <recommendedName>
        <fullName evidence="6">G-protein coupled receptors family 2 profile 2 domain-containing protein</fullName>
    </recommendedName>
</protein>
<feature type="transmembrane region" description="Helical" evidence="5">
    <location>
        <begin position="18"/>
        <end position="43"/>
    </location>
</feature>
<feature type="transmembrane region" description="Helical" evidence="5">
    <location>
        <begin position="55"/>
        <end position="72"/>
    </location>
</feature>
<accession>A0A8H3VS69</accession>
<sequence>MVAPTPALSAVGSADELLLLNIVVLVVSVLSALGSAWMILSFVLFKSARSFRHQLILGLAISDFWMAINFMGSTATQLNGQKLEGASCSLNGFATQWFVVQTDYWVLMVAICSFLVLADFKVQSNWVQSHRWVIWGIPWGLSAVWAAIGLSVSGYGNIGAWCWFTNDKTRLLVNFIPRWLIIVAILIIYTRLYFIVYNAHERFLSMDEEASGSRQSVGMAKMSRNSALTCDQIEVEELQGPRHKRTSKVPRSRSAPTLKRLAYRMLAYPLVYMLIWVVPTTIRIYQVTTGKPAPFAVATVDKACIVIHGFADAVIYGFNEASLSAWKGLLFHGRR</sequence>
<keyword evidence="2 5" id="KW-0812">Transmembrane</keyword>
<dbReference type="Proteomes" id="UP000490939">
    <property type="component" value="Unassembled WGS sequence"/>
</dbReference>
<dbReference type="InterPro" id="IPR022596">
    <property type="entry name" value="GPR1/2/3_C"/>
</dbReference>
<dbReference type="Proteomes" id="UP000447873">
    <property type="component" value="Unassembled WGS sequence"/>
</dbReference>
<evidence type="ECO:0000313" key="7">
    <source>
        <dbReference type="EMBL" id="KAE9964875.1"/>
    </source>
</evidence>
<keyword evidence="11" id="KW-1185">Reference proteome</keyword>
<feature type="transmembrane region" description="Helical" evidence="5">
    <location>
        <begin position="176"/>
        <end position="196"/>
    </location>
</feature>
<dbReference type="SUPFAM" id="SSF81321">
    <property type="entry name" value="Family A G protein-coupled receptor-like"/>
    <property type="match status" value="1"/>
</dbReference>
<feature type="domain" description="G-protein coupled receptors family 2 profile 2" evidence="6">
    <location>
        <begin position="20"/>
        <end position="189"/>
    </location>
</feature>
<name>A0A8H3VS69_VENIN</name>
<evidence type="ECO:0000313" key="10">
    <source>
        <dbReference type="Proteomes" id="UP000447873"/>
    </source>
</evidence>
<dbReference type="PROSITE" id="PS50261">
    <property type="entry name" value="G_PROTEIN_RECEP_F2_4"/>
    <property type="match status" value="1"/>
</dbReference>
<dbReference type="Pfam" id="PF11970">
    <property type="entry name" value="GPR_Gpa2_C"/>
    <property type="match status" value="1"/>
</dbReference>
<dbReference type="PANTHER" id="PTHR23112:SF0">
    <property type="entry name" value="TRANSMEMBRANE PROTEIN 116"/>
    <property type="match status" value="1"/>
</dbReference>
<dbReference type="InterPro" id="IPR023041">
    <property type="entry name" value="Glucose_rcpt_Git3-like_N"/>
</dbReference>
<evidence type="ECO:0000313" key="8">
    <source>
        <dbReference type="EMBL" id="KAE9974629.1"/>
    </source>
</evidence>
<keyword evidence="4 5" id="KW-0472">Membrane</keyword>
<reference evidence="9 11" key="1">
    <citation type="submission" date="2019-07" db="EMBL/GenBank/DDBJ databases">
        <title>Venturia inaequalis Genome Resource.</title>
        <authorList>
            <person name="Lichtner F.J."/>
        </authorList>
    </citation>
    <scope>NUCLEOTIDE SEQUENCE [LARGE SCALE GENOMIC DNA]</scope>
    <source>
        <strain evidence="7 10">120213</strain>
        <strain evidence="8">Bline_iso_100314</strain>
        <strain evidence="9 11">DMI_063113</strain>
    </source>
</reference>
<keyword evidence="3 5" id="KW-1133">Transmembrane helix</keyword>
<dbReference type="InterPro" id="IPR017981">
    <property type="entry name" value="GPCR_2-like_7TM"/>
</dbReference>
<comment type="caution">
    <text evidence="9">The sequence shown here is derived from an EMBL/GenBank/DDBJ whole genome shotgun (WGS) entry which is preliminary data.</text>
</comment>
<dbReference type="GO" id="GO:0007189">
    <property type="term" value="P:adenylate cyclase-activating G protein-coupled receptor signaling pathway"/>
    <property type="evidence" value="ECO:0007669"/>
    <property type="project" value="TreeGrafter"/>
</dbReference>